<dbReference type="InterPro" id="IPR010982">
    <property type="entry name" value="Lambda_DNA-bd_dom_sf"/>
</dbReference>
<dbReference type="InterPro" id="IPR003439">
    <property type="entry name" value="ABC_transporter-like_ATP-bd"/>
</dbReference>
<feature type="domain" description="ABC transporter" evidence="4">
    <location>
        <begin position="76"/>
        <end position="291"/>
    </location>
</feature>
<proteinExistence type="predicted"/>
<dbReference type="CDD" id="cd00093">
    <property type="entry name" value="HTH_XRE"/>
    <property type="match status" value="1"/>
</dbReference>
<dbReference type="SUPFAM" id="SSF47413">
    <property type="entry name" value="lambda repressor-like DNA-binding domains"/>
    <property type="match status" value="1"/>
</dbReference>
<name>A0AAW8W5A1_9LACO</name>
<dbReference type="PROSITE" id="PS00211">
    <property type="entry name" value="ABC_TRANSPORTER_1"/>
    <property type="match status" value="1"/>
</dbReference>
<evidence type="ECO:0000256" key="2">
    <source>
        <dbReference type="ARBA" id="ARBA00022741"/>
    </source>
</evidence>
<dbReference type="Gene3D" id="1.10.260.40">
    <property type="entry name" value="lambda repressor-like DNA-binding domains"/>
    <property type="match status" value="1"/>
</dbReference>
<dbReference type="InterPro" id="IPR017871">
    <property type="entry name" value="ABC_transporter-like_CS"/>
</dbReference>
<feature type="domain" description="HTH cro/C1-type" evidence="5">
    <location>
        <begin position="10"/>
        <end position="64"/>
    </location>
</feature>
<keyword evidence="2" id="KW-0547">Nucleotide-binding</keyword>
<dbReference type="Pfam" id="PF01381">
    <property type="entry name" value="HTH_3"/>
    <property type="match status" value="1"/>
</dbReference>
<dbReference type="InterPro" id="IPR027417">
    <property type="entry name" value="P-loop_NTPase"/>
</dbReference>
<evidence type="ECO:0000259" key="5">
    <source>
        <dbReference type="PROSITE" id="PS50943"/>
    </source>
</evidence>
<dbReference type="GO" id="GO:0016887">
    <property type="term" value="F:ATP hydrolysis activity"/>
    <property type="evidence" value="ECO:0007669"/>
    <property type="project" value="InterPro"/>
</dbReference>
<dbReference type="EMBL" id="JAVLAM010000001">
    <property type="protein sequence ID" value="MDT7013715.1"/>
    <property type="molecule type" value="Genomic_DNA"/>
</dbReference>
<organism evidence="6 7">
    <name type="scientific">Levilactobacillus namurensis</name>
    <dbReference type="NCBI Taxonomy" id="380393"/>
    <lineage>
        <taxon>Bacteria</taxon>
        <taxon>Bacillati</taxon>
        <taxon>Bacillota</taxon>
        <taxon>Bacilli</taxon>
        <taxon>Lactobacillales</taxon>
        <taxon>Lactobacillaceae</taxon>
        <taxon>Levilactobacillus</taxon>
    </lineage>
</organism>
<dbReference type="InterPro" id="IPR050763">
    <property type="entry name" value="ABC_transporter_ATP-binding"/>
</dbReference>
<dbReference type="PANTHER" id="PTHR42711:SF17">
    <property type="entry name" value="ABC TRANSPORTER ATP-BINDING PROTEIN"/>
    <property type="match status" value="1"/>
</dbReference>
<dbReference type="InterPro" id="IPR001387">
    <property type="entry name" value="Cro/C1-type_HTH"/>
</dbReference>
<evidence type="ECO:0000259" key="4">
    <source>
        <dbReference type="PROSITE" id="PS50893"/>
    </source>
</evidence>
<dbReference type="SMART" id="SM00530">
    <property type="entry name" value="HTH_XRE"/>
    <property type="match status" value="1"/>
</dbReference>
<dbReference type="PROSITE" id="PS50893">
    <property type="entry name" value="ABC_TRANSPORTER_2"/>
    <property type="match status" value="1"/>
</dbReference>
<dbReference type="GO" id="GO:0005524">
    <property type="term" value="F:ATP binding"/>
    <property type="evidence" value="ECO:0007669"/>
    <property type="project" value="UniProtKB-KW"/>
</dbReference>
<accession>A0AAW8W5A1</accession>
<dbReference type="Gene3D" id="3.40.50.300">
    <property type="entry name" value="P-loop containing nucleotide triphosphate hydrolases"/>
    <property type="match status" value="1"/>
</dbReference>
<dbReference type="Proteomes" id="UP001254075">
    <property type="component" value="Unassembled WGS sequence"/>
</dbReference>
<keyword evidence="1" id="KW-0813">Transport</keyword>
<dbReference type="SUPFAM" id="SSF52540">
    <property type="entry name" value="P-loop containing nucleoside triphosphate hydrolases"/>
    <property type="match status" value="1"/>
</dbReference>
<protein>
    <submittedName>
        <fullName evidence="6">XRE family transcriptional regulator</fullName>
    </submittedName>
</protein>
<dbReference type="GO" id="GO:0003677">
    <property type="term" value="F:DNA binding"/>
    <property type="evidence" value="ECO:0007669"/>
    <property type="project" value="InterPro"/>
</dbReference>
<evidence type="ECO:0000313" key="7">
    <source>
        <dbReference type="Proteomes" id="UP001254075"/>
    </source>
</evidence>
<dbReference type="InterPro" id="IPR003593">
    <property type="entry name" value="AAA+_ATPase"/>
</dbReference>
<dbReference type="Pfam" id="PF00005">
    <property type="entry name" value="ABC_tran"/>
    <property type="match status" value="1"/>
</dbReference>
<sequence>MGNNTLPQQLQKFRTEHHLSQAELARKLYISRQALSKWEGGQSEPSLDKVLLLTQILGVTLDQLLLGAADQREVILELQQIHKRFEHPVLTGVDLAIHSHDRIALLGSNGAGKSTLIKIISGEITADMGIVHTHFSRQDDLEVMAQENVLIPTLKVVEQVRLVAAIKQVAIANRWEALLQQFRLLDCRQAYVANLSGGQKRRLALLLSVLRPSKLLILDEPTVGMDLDSIDLFWRLLERMQGATLVVTHDFNQIDKFFTRVVLLKNGQIARDALVKTIHANNQTIEQWYRQDDSEGVAAQ</sequence>
<dbReference type="PANTHER" id="PTHR42711">
    <property type="entry name" value="ABC TRANSPORTER ATP-BINDING PROTEIN"/>
    <property type="match status" value="1"/>
</dbReference>
<keyword evidence="3" id="KW-0067">ATP-binding</keyword>
<gene>
    <name evidence="6" type="ORF">RI532_04640</name>
</gene>
<dbReference type="PROSITE" id="PS50943">
    <property type="entry name" value="HTH_CROC1"/>
    <property type="match status" value="1"/>
</dbReference>
<dbReference type="SMART" id="SM00382">
    <property type="entry name" value="AAA"/>
    <property type="match status" value="1"/>
</dbReference>
<evidence type="ECO:0000313" key="6">
    <source>
        <dbReference type="EMBL" id="MDT7013715.1"/>
    </source>
</evidence>
<evidence type="ECO:0000256" key="1">
    <source>
        <dbReference type="ARBA" id="ARBA00022448"/>
    </source>
</evidence>
<dbReference type="AlphaFoldDB" id="A0AAW8W5A1"/>
<comment type="caution">
    <text evidence="6">The sequence shown here is derived from an EMBL/GenBank/DDBJ whole genome shotgun (WGS) entry which is preliminary data.</text>
</comment>
<dbReference type="RefSeq" id="WP_313844756.1">
    <property type="nucleotide sequence ID" value="NZ_JAVLAM010000001.1"/>
</dbReference>
<reference evidence="6" key="1">
    <citation type="submission" date="2023-08" db="EMBL/GenBank/DDBJ databases">
        <authorList>
            <person name="Page C.A."/>
            <person name="Perez-Diaz I.M."/>
        </authorList>
    </citation>
    <scope>NUCLEOTIDE SEQUENCE</scope>
    <source>
        <strain evidence="6">3.8.38</strain>
    </source>
</reference>
<evidence type="ECO:0000256" key="3">
    <source>
        <dbReference type="ARBA" id="ARBA00022840"/>
    </source>
</evidence>